<feature type="transmembrane region" description="Helical" evidence="7">
    <location>
        <begin position="89"/>
        <end position="109"/>
    </location>
</feature>
<dbReference type="STRING" id="1121256.SAMN02746089_00749"/>
<feature type="transmembrane region" description="Helical" evidence="7">
    <location>
        <begin position="318"/>
        <end position="340"/>
    </location>
</feature>
<dbReference type="PRINTS" id="PR01434">
    <property type="entry name" value="NADHDHGNASE5"/>
</dbReference>
<dbReference type="InterPro" id="IPR050616">
    <property type="entry name" value="CPA3_Na-H_Antiporter_A"/>
</dbReference>
<feature type="transmembrane region" description="Helical" evidence="7">
    <location>
        <begin position="29"/>
        <end position="48"/>
    </location>
</feature>
<feature type="transmembrane region" description="Helical" evidence="7">
    <location>
        <begin position="450"/>
        <end position="476"/>
    </location>
</feature>
<evidence type="ECO:0000259" key="8">
    <source>
        <dbReference type="Pfam" id="PF00361"/>
    </source>
</evidence>
<evidence type="ECO:0000256" key="5">
    <source>
        <dbReference type="ARBA" id="ARBA00023136"/>
    </source>
</evidence>
<dbReference type="Pfam" id="PF00361">
    <property type="entry name" value="Proton_antipo_M"/>
    <property type="match status" value="1"/>
</dbReference>
<evidence type="ECO:0000256" key="7">
    <source>
        <dbReference type="SAM" id="Phobius"/>
    </source>
</evidence>
<feature type="transmembrane region" description="Helical" evidence="7">
    <location>
        <begin position="416"/>
        <end position="438"/>
    </location>
</feature>
<dbReference type="PANTHER" id="PTHR43373">
    <property type="entry name" value="NA(+)/H(+) ANTIPORTER SUBUNIT"/>
    <property type="match status" value="1"/>
</dbReference>
<dbReference type="PANTHER" id="PTHR43373:SF1">
    <property type="entry name" value="NA(+)_H(+) ANTIPORTER SUBUNIT A"/>
    <property type="match status" value="1"/>
</dbReference>
<keyword evidence="4 7" id="KW-1133">Transmembrane helix</keyword>
<organism evidence="10 11">
    <name type="scientific">Caldanaerobius fijiensis DSM 17918</name>
    <dbReference type="NCBI Taxonomy" id="1121256"/>
    <lineage>
        <taxon>Bacteria</taxon>
        <taxon>Bacillati</taxon>
        <taxon>Bacillota</taxon>
        <taxon>Clostridia</taxon>
        <taxon>Thermoanaerobacterales</taxon>
        <taxon>Thermoanaerobacteraceae</taxon>
        <taxon>Caldanaerobius</taxon>
    </lineage>
</organism>
<feature type="transmembrane region" description="Helical" evidence="7">
    <location>
        <begin position="616"/>
        <end position="636"/>
    </location>
</feature>
<dbReference type="OrthoDB" id="9807568at2"/>
<dbReference type="Proteomes" id="UP000184088">
    <property type="component" value="Unassembled WGS sequence"/>
</dbReference>
<reference evidence="10 11" key="1">
    <citation type="submission" date="2016-11" db="EMBL/GenBank/DDBJ databases">
        <authorList>
            <person name="Jaros S."/>
            <person name="Januszkiewicz K."/>
            <person name="Wedrychowicz H."/>
        </authorList>
    </citation>
    <scope>NUCLEOTIDE SEQUENCE [LARGE SCALE GENOMIC DNA]</scope>
    <source>
        <strain evidence="10 11">DSM 17918</strain>
    </source>
</reference>
<evidence type="ECO:0000256" key="1">
    <source>
        <dbReference type="ARBA" id="ARBA00004127"/>
    </source>
</evidence>
<dbReference type="GO" id="GO:0016020">
    <property type="term" value="C:membrane"/>
    <property type="evidence" value="ECO:0007669"/>
    <property type="project" value="UniProtKB-SubCell"/>
</dbReference>
<comment type="similarity">
    <text evidence="2">Belongs to the CPA3 antiporters (TC 2.A.63) subunit A family.</text>
</comment>
<comment type="subcellular location">
    <subcellularLocation>
        <location evidence="1">Endomembrane system</location>
        <topology evidence="1">Multi-pass membrane protein</topology>
    </subcellularLocation>
    <subcellularLocation>
        <location evidence="6">Membrane</location>
        <topology evidence="6">Multi-pass membrane protein</topology>
    </subcellularLocation>
</comment>
<feature type="transmembrane region" description="Helical" evidence="7">
    <location>
        <begin position="539"/>
        <end position="566"/>
    </location>
</feature>
<dbReference type="InterPro" id="IPR001750">
    <property type="entry name" value="ND/Mrp_TM"/>
</dbReference>
<dbReference type="EMBL" id="FQVH01000005">
    <property type="protein sequence ID" value="SHE75929.1"/>
    <property type="molecule type" value="Genomic_DNA"/>
</dbReference>
<feature type="transmembrane region" description="Helical" evidence="7">
    <location>
        <begin position="371"/>
        <end position="395"/>
    </location>
</feature>
<feature type="transmembrane region" description="Helical" evidence="7">
    <location>
        <begin position="215"/>
        <end position="237"/>
    </location>
</feature>
<gene>
    <name evidence="10" type="ORF">SAMN02746089_00749</name>
</gene>
<keyword evidence="11" id="KW-1185">Reference proteome</keyword>
<evidence type="ECO:0000256" key="2">
    <source>
        <dbReference type="ARBA" id="ARBA00008483"/>
    </source>
</evidence>
<sequence length="637" mass="70315">MQAGLFINILLPFAIASIIYFVKNVKVRNILIIVTAGLVIMSSVYIWFEKPGRIPAGSIIGVPLDKIIEVMDFLLGLYILYISISLKKWYLVMLSLAQVIPMLIFEVIIGPNLEVKDALYIDNLSMVLNLIVSIIGTLIWVFSIRYMAEDEEHKKIYPSRQNRFFFVLILFIGAMNGLVLSNSLTWVYFFWEITTLSSFLLIGHDKTKDAINSAIRALLLNSFGGVAFVAAIIIAYYEYGTLDIQKIVALRPSGLLLEPIVLLCLAAFTKSAQIPFQSWLLGAMVAPTPVSALLHSSTMVKAGVYLILRLAPAFRDTWVSDMVAIFGAFTFVVASLFAIGQSNAKRILAYSTISNLGLIIAAAGINTPASIAAGILLIIFHAISKALLFLCVGTIEHHIGSRDIENMRGLFTKMPYTTVLTVIGLVTMLLPPFGVLLSKWLVIETASSNPLLVLLIAIGSALTVMYYTRWIGILLTGTASQDKVEKETEPPSISVPLTLLAIGSVLISLFVTNVFNVMVAPEVISYYKRIGIKASEGMLSMSIGAFNLFPVFLAMGVAMVLGLIFFRKSNVSATPYMCGETIKDYKYAKINNELQTVEEIVVRNYYFEDLVSERKLVKWVNAIAIILILMIFGVMIL</sequence>
<evidence type="ECO:0000256" key="4">
    <source>
        <dbReference type="ARBA" id="ARBA00022989"/>
    </source>
</evidence>
<keyword evidence="5 7" id="KW-0472">Membrane</keyword>
<dbReference type="RefSeq" id="WP_073341872.1">
    <property type="nucleotide sequence ID" value="NZ_FQVH01000005.1"/>
</dbReference>
<dbReference type="GO" id="GO:0012505">
    <property type="term" value="C:endomembrane system"/>
    <property type="evidence" value="ECO:0007669"/>
    <property type="project" value="UniProtKB-SubCell"/>
</dbReference>
<keyword evidence="3 6" id="KW-0812">Transmembrane</keyword>
<evidence type="ECO:0000313" key="11">
    <source>
        <dbReference type="Proteomes" id="UP000184088"/>
    </source>
</evidence>
<feature type="transmembrane region" description="Helical" evidence="7">
    <location>
        <begin position="280"/>
        <end position="298"/>
    </location>
</feature>
<protein>
    <submittedName>
        <fullName evidence="10">Ech hydrogenase subunit A</fullName>
    </submittedName>
</protein>
<evidence type="ECO:0000313" key="10">
    <source>
        <dbReference type="EMBL" id="SHE75929.1"/>
    </source>
</evidence>
<feature type="domain" description="NADH:quinone oxidoreductase/Mrp antiporter transmembrane" evidence="8">
    <location>
        <begin position="181"/>
        <end position="462"/>
    </location>
</feature>
<dbReference type="AlphaFoldDB" id="A0A1M4W3Z2"/>
<evidence type="ECO:0000259" key="9">
    <source>
        <dbReference type="Pfam" id="PF00662"/>
    </source>
</evidence>
<feature type="transmembrane region" description="Helical" evidence="7">
    <location>
        <begin position="497"/>
        <end position="519"/>
    </location>
</feature>
<feature type="domain" description="NADH-Ubiquinone oxidoreductase (complex I) chain 5 N-terminal" evidence="9">
    <location>
        <begin position="113"/>
        <end position="152"/>
    </location>
</feature>
<feature type="transmembrane region" description="Helical" evidence="7">
    <location>
        <begin position="249"/>
        <end position="268"/>
    </location>
</feature>
<feature type="transmembrane region" description="Helical" evidence="7">
    <location>
        <begin position="186"/>
        <end position="203"/>
    </location>
</feature>
<feature type="transmembrane region" description="Helical" evidence="7">
    <location>
        <begin position="124"/>
        <end position="143"/>
    </location>
</feature>
<evidence type="ECO:0000256" key="3">
    <source>
        <dbReference type="ARBA" id="ARBA00022692"/>
    </source>
</evidence>
<feature type="transmembrane region" description="Helical" evidence="7">
    <location>
        <begin position="164"/>
        <end position="180"/>
    </location>
</feature>
<feature type="transmembrane region" description="Helical" evidence="7">
    <location>
        <begin position="347"/>
        <end position="365"/>
    </location>
</feature>
<dbReference type="Pfam" id="PF00662">
    <property type="entry name" value="Proton_antipo_N"/>
    <property type="match status" value="1"/>
</dbReference>
<dbReference type="InterPro" id="IPR001516">
    <property type="entry name" value="Proton_antipo_N"/>
</dbReference>
<name>A0A1M4W3Z2_9THEO</name>
<feature type="transmembrane region" description="Helical" evidence="7">
    <location>
        <begin position="6"/>
        <end position="22"/>
    </location>
</feature>
<proteinExistence type="inferred from homology"/>
<evidence type="ECO:0000256" key="6">
    <source>
        <dbReference type="RuleBase" id="RU000320"/>
    </source>
</evidence>
<feature type="transmembrane region" description="Helical" evidence="7">
    <location>
        <begin position="60"/>
        <end position="82"/>
    </location>
</feature>
<accession>A0A1M4W3Z2</accession>